<dbReference type="eggNOG" id="ENOG5032SG5">
    <property type="taxonomic scope" value="Bacteria"/>
</dbReference>
<dbReference type="STRING" id="861299.J421_1850"/>
<dbReference type="InParanoid" id="W0RG24"/>
<name>W0RG24_9BACT</name>
<keyword evidence="1" id="KW-1133">Transmembrane helix</keyword>
<protein>
    <submittedName>
        <fullName evidence="2">Uncharacterized protein</fullName>
    </submittedName>
</protein>
<dbReference type="KEGG" id="gba:J421_1850"/>
<dbReference type="EMBL" id="CP007128">
    <property type="protein sequence ID" value="AHG89387.1"/>
    <property type="molecule type" value="Genomic_DNA"/>
</dbReference>
<evidence type="ECO:0000256" key="1">
    <source>
        <dbReference type="SAM" id="Phobius"/>
    </source>
</evidence>
<sequence>MPYVLGIVLALAVGVYATAMRFDRDRVLYPTLLIVFGSYYVLFAILGGSAGAIVIESLITGVFAVVATVGFRRNLWLVVAGLVAHGAMDLVHGHLVANPGVPAWWPAWCMSYDVVAGAYLAWRLARTHTARTPFPATLSALPEAGR</sequence>
<dbReference type="AlphaFoldDB" id="W0RG24"/>
<evidence type="ECO:0000313" key="3">
    <source>
        <dbReference type="Proteomes" id="UP000019151"/>
    </source>
</evidence>
<feature type="transmembrane region" description="Helical" evidence="1">
    <location>
        <begin position="41"/>
        <end position="68"/>
    </location>
</feature>
<accession>W0RG24</accession>
<keyword evidence="1" id="KW-0472">Membrane</keyword>
<keyword evidence="1" id="KW-0812">Transmembrane</keyword>
<evidence type="ECO:0000313" key="2">
    <source>
        <dbReference type="EMBL" id="AHG89387.1"/>
    </source>
</evidence>
<reference evidence="2 3" key="1">
    <citation type="journal article" date="2014" name="Genome Announc.">
        <title>Genome Sequence and Methylome of Soil Bacterium Gemmatirosa kalamazoonensis KBS708T, a Member of the Rarely Cultivated Gemmatimonadetes Phylum.</title>
        <authorList>
            <person name="Debruyn J.M."/>
            <person name="Radosevich M."/>
            <person name="Wommack K.E."/>
            <person name="Polson S.W."/>
            <person name="Hauser L.J."/>
            <person name="Fawaz M.N."/>
            <person name="Korlach J."/>
            <person name="Tsai Y.C."/>
        </authorList>
    </citation>
    <scope>NUCLEOTIDE SEQUENCE [LARGE SCALE GENOMIC DNA]</scope>
    <source>
        <strain evidence="2 3">KBS708</strain>
    </source>
</reference>
<gene>
    <name evidence="2" type="ORF">J421_1850</name>
</gene>
<feature type="transmembrane region" description="Helical" evidence="1">
    <location>
        <begin position="103"/>
        <end position="122"/>
    </location>
</feature>
<dbReference type="RefSeq" id="WP_025410889.1">
    <property type="nucleotide sequence ID" value="NZ_CP007128.1"/>
</dbReference>
<organism evidence="2 3">
    <name type="scientific">Gemmatirosa kalamazoonensis</name>
    <dbReference type="NCBI Taxonomy" id="861299"/>
    <lineage>
        <taxon>Bacteria</taxon>
        <taxon>Pseudomonadati</taxon>
        <taxon>Gemmatimonadota</taxon>
        <taxon>Gemmatimonadia</taxon>
        <taxon>Gemmatimonadales</taxon>
        <taxon>Gemmatimonadaceae</taxon>
        <taxon>Gemmatirosa</taxon>
    </lineage>
</organism>
<dbReference type="OrthoDB" id="7580644at2"/>
<dbReference type="HOGENOM" id="CLU_1904304_0_0_0"/>
<proteinExistence type="predicted"/>
<dbReference type="Proteomes" id="UP000019151">
    <property type="component" value="Chromosome"/>
</dbReference>
<keyword evidence="3" id="KW-1185">Reference proteome</keyword>